<dbReference type="GO" id="GO:0044874">
    <property type="term" value="P:lipoprotein localization to outer membrane"/>
    <property type="evidence" value="ECO:0007669"/>
    <property type="project" value="TreeGrafter"/>
</dbReference>
<evidence type="ECO:0000313" key="9">
    <source>
        <dbReference type="EMBL" id="PKZ29928.1"/>
    </source>
</evidence>
<keyword evidence="5 7" id="KW-1133">Transmembrane helix</keyword>
<sequence length="389" mass="44495">MKNIFNYTIASITRYGYKNLTITFIFGVLVWLLSSVLMITNSLNNEYKSISKEFPDILVSKSYGGRSYLIEGNLTNEFLKIAGIKSAKGRVWGQYYFERNRVYLSIFGIKSFEEQYQKEIEKIAEVFNESKNPPFMITSKSILKVLEGDLKLYKSVPFFTPENSMIKVNVGGVYKFNHSLENNDVILLDEDVAREILGIKKPYFSDITIDVSNPSEVDFIAKKIAISNSNLKVITKDSMLKQYQLLFDYKSGLFLMLFVICFVTFATVLYDKASGLRSEEKREIGILKALGWEISHIINYKLMESLILSVFAFVVGVSLAIFFVYILQAPFLKQIFVGYSELKFPFELVFNLNFKIIALLFFVTVPLYVAVCIIPAWKIAVSDAGEILR</sequence>
<dbReference type="EMBL" id="PKHU01000001">
    <property type="protein sequence ID" value="PKZ29928.1"/>
    <property type="molecule type" value="Genomic_DNA"/>
</dbReference>
<dbReference type="Pfam" id="PF02687">
    <property type="entry name" value="FtsX"/>
    <property type="match status" value="1"/>
</dbReference>
<dbReference type="PANTHER" id="PTHR30489:SF0">
    <property type="entry name" value="LIPOPROTEIN-RELEASING SYSTEM TRANSMEMBRANE PROTEIN LOLE"/>
    <property type="match status" value="1"/>
</dbReference>
<feature type="domain" description="ABC3 transporter permease C-terminal" evidence="8">
    <location>
        <begin position="254"/>
        <end position="380"/>
    </location>
</feature>
<comment type="subcellular location">
    <subcellularLocation>
        <location evidence="1">Cell membrane</location>
        <topology evidence="1">Multi-pass membrane protein</topology>
    </subcellularLocation>
</comment>
<protein>
    <submittedName>
        <fullName evidence="9">ABC transporter permease</fullName>
    </submittedName>
</protein>
<dbReference type="RefSeq" id="WP_101636423.1">
    <property type="nucleotide sequence ID" value="NZ_PKHU01000001.1"/>
</dbReference>
<feature type="transmembrane region" description="Helical" evidence="7">
    <location>
        <begin position="20"/>
        <end position="39"/>
    </location>
</feature>
<dbReference type="AlphaFoldDB" id="A0A2I1NC27"/>
<dbReference type="Proteomes" id="UP000234639">
    <property type="component" value="Unassembled WGS sequence"/>
</dbReference>
<keyword evidence="4 7" id="KW-0812">Transmembrane</keyword>
<feature type="transmembrane region" description="Helical" evidence="7">
    <location>
        <begin position="348"/>
        <end position="377"/>
    </location>
</feature>
<evidence type="ECO:0000259" key="8">
    <source>
        <dbReference type="Pfam" id="PF02687"/>
    </source>
</evidence>
<organism evidence="9 10">
    <name type="scientific">Campylobacter ureolyticus</name>
    <dbReference type="NCBI Taxonomy" id="827"/>
    <lineage>
        <taxon>Bacteria</taxon>
        <taxon>Pseudomonadati</taxon>
        <taxon>Campylobacterota</taxon>
        <taxon>Epsilonproteobacteria</taxon>
        <taxon>Campylobacterales</taxon>
        <taxon>Campylobacteraceae</taxon>
        <taxon>Campylobacter</taxon>
    </lineage>
</organism>
<evidence type="ECO:0000313" key="10">
    <source>
        <dbReference type="Proteomes" id="UP000234639"/>
    </source>
</evidence>
<evidence type="ECO:0000256" key="1">
    <source>
        <dbReference type="ARBA" id="ARBA00004651"/>
    </source>
</evidence>
<evidence type="ECO:0000256" key="7">
    <source>
        <dbReference type="SAM" id="Phobius"/>
    </source>
</evidence>
<evidence type="ECO:0000256" key="3">
    <source>
        <dbReference type="ARBA" id="ARBA00022475"/>
    </source>
</evidence>
<proteinExistence type="inferred from homology"/>
<comment type="similarity">
    <text evidence="2">Belongs to the ABC-4 integral membrane protein family. LolC/E subfamily.</text>
</comment>
<name>A0A2I1NC27_9BACT</name>
<evidence type="ECO:0000256" key="2">
    <source>
        <dbReference type="ARBA" id="ARBA00005236"/>
    </source>
</evidence>
<accession>A0A2I1NC27</accession>
<dbReference type="InterPro" id="IPR051447">
    <property type="entry name" value="Lipoprotein-release_system"/>
</dbReference>
<keyword evidence="6 7" id="KW-0472">Membrane</keyword>
<evidence type="ECO:0000256" key="4">
    <source>
        <dbReference type="ARBA" id="ARBA00022692"/>
    </source>
</evidence>
<dbReference type="InterPro" id="IPR003838">
    <property type="entry name" value="ABC3_permease_C"/>
</dbReference>
<feature type="transmembrane region" description="Helical" evidence="7">
    <location>
        <begin position="306"/>
        <end position="327"/>
    </location>
</feature>
<dbReference type="PANTHER" id="PTHR30489">
    <property type="entry name" value="LIPOPROTEIN-RELEASING SYSTEM TRANSMEMBRANE PROTEIN LOLE"/>
    <property type="match status" value="1"/>
</dbReference>
<evidence type="ECO:0000256" key="5">
    <source>
        <dbReference type="ARBA" id="ARBA00022989"/>
    </source>
</evidence>
<feature type="transmembrane region" description="Helical" evidence="7">
    <location>
        <begin position="251"/>
        <end position="270"/>
    </location>
</feature>
<reference evidence="9 10" key="1">
    <citation type="submission" date="2017-12" db="EMBL/GenBank/DDBJ databases">
        <title>Phylogenetic diversity of female urinary microbiome.</title>
        <authorList>
            <person name="Thomas-White K."/>
            <person name="Wolfe A.J."/>
        </authorList>
    </citation>
    <scope>NUCLEOTIDE SEQUENCE [LARGE SCALE GENOMIC DNA]</scope>
    <source>
        <strain evidence="9 10">UMB0112</strain>
    </source>
</reference>
<comment type="caution">
    <text evidence="9">The sequence shown here is derived from an EMBL/GenBank/DDBJ whole genome shotgun (WGS) entry which is preliminary data.</text>
</comment>
<evidence type="ECO:0000256" key="6">
    <source>
        <dbReference type="ARBA" id="ARBA00023136"/>
    </source>
</evidence>
<keyword evidence="3" id="KW-1003">Cell membrane</keyword>
<dbReference type="GO" id="GO:0098797">
    <property type="term" value="C:plasma membrane protein complex"/>
    <property type="evidence" value="ECO:0007669"/>
    <property type="project" value="TreeGrafter"/>
</dbReference>
<gene>
    <name evidence="9" type="ORF">CYJ41_00355</name>
</gene>